<dbReference type="Proteomes" id="UP000054097">
    <property type="component" value="Unassembled WGS sequence"/>
</dbReference>
<organism evidence="1 2">
    <name type="scientific">Serendipita vermifera MAFF 305830</name>
    <dbReference type="NCBI Taxonomy" id="933852"/>
    <lineage>
        <taxon>Eukaryota</taxon>
        <taxon>Fungi</taxon>
        <taxon>Dikarya</taxon>
        <taxon>Basidiomycota</taxon>
        <taxon>Agaricomycotina</taxon>
        <taxon>Agaricomycetes</taxon>
        <taxon>Sebacinales</taxon>
        <taxon>Serendipitaceae</taxon>
        <taxon>Serendipita</taxon>
    </lineage>
</organism>
<sequence>MLGYNRGFEEDKESEIDEYIRGQAFAEELKEVIREDMLKRVLRTIYHRRKFLKWREQRREAELQKLQHNPGVPKNVVDRAQGH</sequence>
<gene>
    <name evidence="1" type="ORF">M408DRAFT_326770</name>
</gene>
<feature type="non-terminal residue" evidence="1">
    <location>
        <position position="83"/>
    </location>
</feature>
<dbReference type="AlphaFoldDB" id="A0A0C3BKU5"/>
<proteinExistence type="predicted"/>
<evidence type="ECO:0000313" key="1">
    <source>
        <dbReference type="EMBL" id="KIM32081.1"/>
    </source>
</evidence>
<name>A0A0C3BKU5_SERVB</name>
<keyword evidence="2" id="KW-1185">Reference proteome</keyword>
<reference evidence="2" key="2">
    <citation type="submission" date="2015-01" db="EMBL/GenBank/DDBJ databases">
        <title>Evolutionary Origins and Diversification of the Mycorrhizal Mutualists.</title>
        <authorList>
            <consortium name="DOE Joint Genome Institute"/>
            <consortium name="Mycorrhizal Genomics Consortium"/>
            <person name="Kohler A."/>
            <person name="Kuo A."/>
            <person name="Nagy L.G."/>
            <person name="Floudas D."/>
            <person name="Copeland A."/>
            <person name="Barry K.W."/>
            <person name="Cichocki N."/>
            <person name="Veneault-Fourrey C."/>
            <person name="LaButti K."/>
            <person name="Lindquist E.A."/>
            <person name="Lipzen A."/>
            <person name="Lundell T."/>
            <person name="Morin E."/>
            <person name="Murat C."/>
            <person name="Riley R."/>
            <person name="Ohm R."/>
            <person name="Sun H."/>
            <person name="Tunlid A."/>
            <person name="Henrissat B."/>
            <person name="Grigoriev I.V."/>
            <person name="Hibbett D.S."/>
            <person name="Martin F."/>
        </authorList>
    </citation>
    <scope>NUCLEOTIDE SEQUENCE [LARGE SCALE GENOMIC DNA]</scope>
    <source>
        <strain evidence="2">MAFF 305830</strain>
    </source>
</reference>
<dbReference type="EMBL" id="KN824280">
    <property type="protein sequence ID" value="KIM32081.1"/>
    <property type="molecule type" value="Genomic_DNA"/>
</dbReference>
<protein>
    <submittedName>
        <fullName evidence="1">Uncharacterized protein</fullName>
    </submittedName>
</protein>
<dbReference type="HOGENOM" id="CLU_2549343_0_0_1"/>
<reference evidence="1 2" key="1">
    <citation type="submission" date="2014-04" db="EMBL/GenBank/DDBJ databases">
        <authorList>
            <consortium name="DOE Joint Genome Institute"/>
            <person name="Kuo A."/>
            <person name="Zuccaro A."/>
            <person name="Kohler A."/>
            <person name="Nagy L.G."/>
            <person name="Floudas D."/>
            <person name="Copeland A."/>
            <person name="Barry K.W."/>
            <person name="Cichocki N."/>
            <person name="Veneault-Fourrey C."/>
            <person name="LaButti K."/>
            <person name="Lindquist E.A."/>
            <person name="Lipzen A."/>
            <person name="Lundell T."/>
            <person name="Morin E."/>
            <person name="Murat C."/>
            <person name="Sun H."/>
            <person name="Tunlid A."/>
            <person name="Henrissat B."/>
            <person name="Grigoriev I.V."/>
            <person name="Hibbett D.S."/>
            <person name="Martin F."/>
            <person name="Nordberg H.P."/>
            <person name="Cantor M.N."/>
            <person name="Hua S.X."/>
        </authorList>
    </citation>
    <scope>NUCLEOTIDE SEQUENCE [LARGE SCALE GENOMIC DNA]</scope>
    <source>
        <strain evidence="1 2">MAFF 305830</strain>
    </source>
</reference>
<evidence type="ECO:0000313" key="2">
    <source>
        <dbReference type="Proteomes" id="UP000054097"/>
    </source>
</evidence>
<accession>A0A0C3BKU5</accession>